<dbReference type="SMART" id="SM00449">
    <property type="entry name" value="SPRY"/>
    <property type="match status" value="1"/>
</dbReference>
<dbReference type="InterPro" id="IPR001870">
    <property type="entry name" value="B30.2/SPRY"/>
</dbReference>
<dbReference type="PROSITE" id="PS50188">
    <property type="entry name" value="B302_SPRY"/>
    <property type="match status" value="1"/>
</dbReference>
<evidence type="ECO:0000256" key="1">
    <source>
        <dbReference type="ARBA" id="ARBA00004123"/>
    </source>
</evidence>
<dbReference type="InterPro" id="IPR003877">
    <property type="entry name" value="SPRY_dom"/>
</dbReference>
<proteinExistence type="predicted"/>
<reference evidence="5 6" key="1">
    <citation type="journal article" date="2018" name="Gigascience">
        <title>Genomes of trombidid mites reveal novel predicted allergens and laterally-transferred genes associated with secondary metabolism.</title>
        <authorList>
            <person name="Dong X."/>
            <person name="Chaisiri K."/>
            <person name="Xia D."/>
            <person name="Armstrong S.D."/>
            <person name="Fang Y."/>
            <person name="Donnelly M.J."/>
            <person name="Kadowaki T."/>
            <person name="McGarry J.W."/>
            <person name="Darby A.C."/>
            <person name="Makepeace B.L."/>
        </authorList>
    </citation>
    <scope>NUCLEOTIDE SEQUENCE [LARGE SCALE GENOMIC DNA]</scope>
    <source>
        <strain evidence="5">UoL-UT</strain>
    </source>
</reference>
<dbReference type="PANTHER" id="PTHR10598">
    <property type="entry name" value="SET1/ASH2 HISTONE METHYLTRANSFERASE COMPLEX SUBUNIT ASH2"/>
    <property type="match status" value="1"/>
</dbReference>
<dbReference type="GO" id="GO:0032259">
    <property type="term" value="P:methylation"/>
    <property type="evidence" value="ECO:0007669"/>
    <property type="project" value="UniProtKB-KW"/>
</dbReference>
<protein>
    <submittedName>
        <fullName evidence="5">Set1/Ash2 histone methyltransferase complex subunit ASH2-like isoform X1</fullName>
    </submittedName>
</protein>
<comment type="caution">
    <text evidence="5">The sequence shown here is derived from an EMBL/GenBank/DDBJ whole genome shotgun (WGS) entry which is preliminary data.</text>
</comment>
<feature type="domain" description="B30.2/SPRY" evidence="4">
    <location>
        <begin position="80"/>
        <end position="309"/>
    </location>
</feature>
<accession>A0A443SJC6</accession>
<keyword evidence="2" id="KW-0539">Nucleus</keyword>
<keyword evidence="6" id="KW-1185">Reference proteome</keyword>
<evidence type="ECO:0000256" key="2">
    <source>
        <dbReference type="ARBA" id="ARBA00023242"/>
    </source>
</evidence>
<dbReference type="PANTHER" id="PTHR10598:SF0">
    <property type="entry name" value="SET1_ASH2 HISTONE METHYLTRANSFERASE COMPLEX SUBUNIT ASH2"/>
    <property type="match status" value="1"/>
</dbReference>
<evidence type="ECO:0000256" key="3">
    <source>
        <dbReference type="SAM" id="MobiDB-lite"/>
    </source>
</evidence>
<name>A0A443SJC6_9ACAR</name>
<organism evidence="5 6">
    <name type="scientific">Leptotrombidium deliense</name>
    <dbReference type="NCBI Taxonomy" id="299467"/>
    <lineage>
        <taxon>Eukaryota</taxon>
        <taxon>Metazoa</taxon>
        <taxon>Ecdysozoa</taxon>
        <taxon>Arthropoda</taxon>
        <taxon>Chelicerata</taxon>
        <taxon>Arachnida</taxon>
        <taxon>Acari</taxon>
        <taxon>Acariformes</taxon>
        <taxon>Trombidiformes</taxon>
        <taxon>Prostigmata</taxon>
        <taxon>Anystina</taxon>
        <taxon>Parasitengona</taxon>
        <taxon>Trombiculoidea</taxon>
        <taxon>Trombiculidae</taxon>
        <taxon>Leptotrombidium</taxon>
    </lineage>
</organism>
<dbReference type="OrthoDB" id="10266026at2759"/>
<dbReference type="InterPro" id="IPR043136">
    <property type="entry name" value="B30.2/SPRY_sf"/>
</dbReference>
<keyword evidence="5" id="KW-0808">Transferase</keyword>
<dbReference type="Gene3D" id="2.60.120.920">
    <property type="match status" value="1"/>
</dbReference>
<dbReference type="VEuPathDB" id="VectorBase:LDEU004409"/>
<evidence type="ECO:0000313" key="5">
    <source>
        <dbReference type="EMBL" id="RWS27631.1"/>
    </source>
</evidence>
<feature type="region of interest" description="Disordered" evidence="3">
    <location>
        <begin position="1"/>
        <end position="41"/>
    </location>
</feature>
<dbReference type="GO" id="GO:0000976">
    <property type="term" value="F:transcription cis-regulatory region binding"/>
    <property type="evidence" value="ECO:0007669"/>
    <property type="project" value="TreeGrafter"/>
</dbReference>
<gene>
    <name evidence="5" type="ORF">B4U80_03560</name>
</gene>
<dbReference type="STRING" id="299467.A0A443SJC6"/>
<evidence type="ECO:0000259" key="4">
    <source>
        <dbReference type="PROSITE" id="PS50188"/>
    </source>
</evidence>
<sequence length="360" mass="40501">MALYKQRAKTVGRGAKRKVPGSGLDGDGLASKKPKSDLVMPKLPANGYPTEHPFNKDGFQYVLAEPDPHAPFRQEFDESQDWAGKPIPGWLYRKLSPTAVMVAMHDRAPQLKVSEDRLSVTGERGYCMARATSGVNHGVWYYEVNITDMPEGSATRIGWSQELGNLQGPCGYDKFSYAWRSRKGTIFHQSKGVHYAETGYGVGDTVGCLIVLTEDDENQSTTNIKNYLPPTHKDRPLIKFKNYLYFEEKDDIQKTTKSLRELCGSSMIFYRNGVSLGVAFENFYGGVYYPAVSFYKNVTVNFNFGPKFKYPPKDIAFRGIHEIAEEAAVRQTVSDLVYFVENEGNLRLDTFYYGTSGNPM</sequence>
<feature type="compositionally biased region" description="Basic residues" evidence="3">
    <location>
        <begin position="1"/>
        <end position="19"/>
    </location>
</feature>
<dbReference type="Pfam" id="PF00622">
    <property type="entry name" value="SPRY"/>
    <property type="match status" value="2"/>
</dbReference>
<dbReference type="SUPFAM" id="SSF49899">
    <property type="entry name" value="Concanavalin A-like lectins/glucanases"/>
    <property type="match status" value="1"/>
</dbReference>
<dbReference type="GO" id="GO:0048188">
    <property type="term" value="C:Set1C/COMPASS complex"/>
    <property type="evidence" value="ECO:0007669"/>
    <property type="project" value="InterPro"/>
</dbReference>
<dbReference type="GO" id="GO:0008168">
    <property type="term" value="F:methyltransferase activity"/>
    <property type="evidence" value="ECO:0007669"/>
    <property type="project" value="UniProtKB-KW"/>
</dbReference>
<dbReference type="AlphaFoldDB" id="A0A443SJC6"/>
<evidence type="ECO:0000313" key="6">
    <source>
        <dbReference type="Proteomes" id="UP000288716"/>
    </source>
</evidence>
<dbReference type="InterPro" id="IPR037353">
    <property type="entry name" value="ASH2"/>
</dbReference>
<dbReference type="InterPro" id="IPR013320">
    <property type="entry name" value="ConA-like_dom_sf"/>
</dbReference>
<comment type="subcellular location">
    <subcellularLocation>
        <location evidence="1">Nucleus</location>
    </subcellularLocation>
</comment>
<keyword evidence="5" id="KW-0489">Methyltransferase</keyword>
<dbReference type="EMBL" id="NCKV01001871">
    <property type="protein sequence ID" value="RWS27631.1"/>
    <property type="molecule type" value="Genomic_DNA"/>
</dbReference>
<dbReference type="Proteomes" id="UP000288716">
    <property type="component" value="Unassembled WGS sequence"/>
</dbReference>
<dbReference type="CDD" id="cd12872">
    <property type="entry name" value="SPRY_Ash2"/>
    <property type="match status" value="1"/>
</dbReference>